<comment type="caution">
    <text evidence="1">The sequence shown here is derived from an EMBL/GenBank/DDBJ whole genome shotgun (WGS) entry which is preliminary data.</text>
</comment>
<name>A0ACC4E421_PURLI</name>
<evidence type="ECO:0000313" key="2">
    <source>
        <dbReference type="Proteomes" id="UP001638806"/>
    </source>
</evidence>
<accession>A0ACC4E421</accession>
<sequence>MASLGALTFLSRSSRKFYKHGGPYLGIPQRYVTTTDSLPPHFHPANALHCNEFRLSVPGLKHPTKRCPSTQHVLPLHLLERLPRVLHHVQQATQSRPLLERRHCLAPLLVLVLVLVLIVLVVVHHPAPPQGRPPRPAPPRPPLPQRPLRRVRVRDVHRPKPCGACAARIAWNNTRDIGRARREQQQQIQNNHQQDHQQGRERGPQQEQQEERVVELASYGGGLGAGTDRMPLGHVELRLAHVDYVVPQVKAEYGVSRGGAAAGGRLPAVVDRGVWDEPAQEVVKSRPRGENGMG</sequence>
<protein>
    <submittedName>
        <fullName evidence="1">Uncharacterized protein</fullName>
    </submittedName>
</protein>
<reference evidence="1" key="1">
    <citation type="submission" date="2024-12" db="EMBL/GenBank/DDBJ databases">
        <title>Comparative genomics and development of molecular markers within Purpureocillium lilacinum and among Purpureocillium species.</title>
        <authorList>
            <person name="Yeh Z.-Y."/>
            <person name="Ni N.-T."/>
            <person name="Lo P.-H."/>
            <person name="Mushyakhwo K."/>
            <person name="Lin C.-F."/>
            <person name="Nai Y.-S."/>
        </authorList>
    </citation>
    <scope>NUCLEOTIDE SEQUENCE</scope>
    <source>
        <strain evidence="1">NCHU-NPUST-175</strain>
    </source>
</reference>
<dbReference type="Proteomes" id="UP001638806">
    <property type="component" value="Unassembled WGS sequence"/>
</dbReference>
<dbReference type="EMBL" id="JBGNUJ010000003">
    <property type="protein sequence ID" value="KAL3962396.1"/>
    <property type="molecule type" value="Genomic_DNA"/>
</dbReference>
<keyword evidence="2" id="KW-1185">Reference proteome</keyword>
<organism evidence="1 2">
    <name type="scientific">Purpureocillium lilacinum</name>
    <name type="common">Paecilomyces lilacinus</name>
    <dbReference type="NCBI Taxonomy" id="33203"/>
    <lineage>
        <taxon>Eukaryota</taxon>
        <taxon>Fungi</taxon>
        <taxon>Dikarya</taxon>
        <taxon>Ascomycota</taxon>
        <taxon>Pezizomycotina</taxon>
        <taxon>Sordariomycetes</taxon>
        <taxon>Hypocreomycetidae</taxon>
        <taxon>Hypocreales</taxon>
        <taxon>Ophiocordycipitaceae</taxon>
        <taxon>Purpureocillium</taxon>
    </lineage>
</organism>
<proteinExistence type="predicted"/>
<evidence type="ECO:0000313" key="1">
    <source>
        <dbReference type="EMBL" id="KAL3962396.1"/>
    </source>
</evidence>
<gene>
    <name evidence="1" type="ORF">ACCO45_003919</name>
</gene>